<feature type="region of interest" description="Disordered" evidence="1">
    <location>
        <begin position="267"/>
        <end position="297"/>
    </location>
</feature>
<comment type="caution">
    <text evidence="2">The sequence shown here is derived from an EMBL/GenBank/DDBJ whole genome shotgun (WGS) entry which is preliminary data.</text>
</comment>
<accession>A0AAV1T7K4</accession>
<proteinExistence type="predicted"/>
<dbReference type="AlphaFoldDB" id="A0AAV1T7K4"/>
<name>A0AAV1T7K4_9STRA</name>
<feature type="compositionally biased region" description="Basic and acidic residues" evidence="1">
    <location>
        <begin position="267"/>
        <end position="281"/>
    </location>
</feature>
<protein>
    <recommendedName>
        <fullName evidence="4">Reverse transcriptase</fullName>
    </recommendedName>
</protein>
<feature type="compositionally biased region" description="Polar residues" evidence="1">
    <location>
        <begin position="284"/>
        <end position="297"/>
    </location>
</feature>
<evidence type="ECO:0000313" key="2">
    <source>
        <dbReference type="EMBL" id="CAK7902359.1"/>
    </source>
</evidence>
<evidence type="ECO:0000256" key="1">
    <source>
        <dbReference type="SAM" id="MobiDB-lite"/>
    </source>
</evidence>
<organism evidence="2 3">
    <name type="scientific">Peronospora matthiolae</name>
    <dbReference type="NCBI Taxonomy" id="2874970"/>
    <lineage>
        <taxon>Eukaryota</taxon>
        <taxon>Sar</taxon>
        <taxon>Stramenopiles</taxon>
        <taxon>Oomycota</taxon>
        <taxon>Peronosporomycetes</taxon>
        <taxon>Peronosporales</taxon>
        <taxon>Peronosporaceae</taxon>
        <taxon>Peronospora</taxon>
    </lineage>
</organism>
<dbReference type="PANTHER" id="PTHR35450">
    <property type="entry name" value="REVERSE TRANSCRIPTASE DOMAIN-CONTAINING PROTEIN"/>
    <property type="match status" value="1"/>
</dbReference>
<dbReference type="Proteomes" id="UP001162060">
    <property type="component" value="Unassembled WGS sequence"/>
</dbReference>
<feature type="region of interest" description="Disordered" evidence="1">
    <location>
        <begin position="1"/>
        <end position="20"/>
    </location>
</feature>
<dbReference type="EMBL" id="CAKLBY020000024">
    <property type="protein sequence ID" value="CAK7902359.1"/>
    <property type="molecule type" value="Genomic_DNA"/>
</dbReference>
<reference evidence="2" key="1">
    <citation type="submission" date="2024-01" db="EMBL/GenBank/DDBJ databases">
        <authorList>
            <person name="Webb A."/>
        </authorList>
    </citation>
    <scope>NUCLEOTIDE SEQUENCE</scope>
    <source>
        <strain evidence="2">Pm1</strain>
    </source>
</reference>
<evidence type="ECO:0000313" key="3">
    <source>
        <dbReference type="Proteomes" id="UP001162060"/>
    </source>
</evidence>
<dbReference type="PANTHER" id="PTHR35450:SF2">
    <property type="entry name" value="REVERSE TRANSCRIPTASE DOMAIN-CONTAINING PROTEIN"/>
    <property type="match status" value="1"/>
</dbReference>
<evidence type="ECO:0008006" key="4">
    <source>
        <dbReference type="Google" id="ProtNLM"/>
    </source>
</evidence>
<gene>
    <name evidence="2" type="ORF">PM001_LOCUS2497</name>
</gene>
<sequence>MRDQGKTARTHGGAGSGFLTRPRGMWESDYRFTVAARLNQLDTHSVLKRRRLRAHDKCRHPGCSRSETLAHVLNHCAGTMDAVRGRHNDALKVIERALLSRSGGQTDRVELRVSQTVPGLAGPALRPDLQLFNHSKKTVAVVDLAVAFEEQASADANSSALVRVAAFKRTKYDCVKRHLERQGWTVHLSALVYGSLGAVAGGNLAVYTEQLGVLKGDAKRLDRQLSAECITSSRRIWNLHCSTHRARQGQGQAHDRGQAGVQVQAEVRDQARGRSRHDARGSRVTVTGGTPSHQGRH</sequence>